<comment type="caution">
    <text evidence="2">The sequence shown here is derived from an EMBL/GenBank/DDBJ whole genome shotgun (WGS) entry which is preliminary data.</text>
</comment>
<evidence type="ECO:0000313" key="2">
    <source>
        <dbReference type="EMBL" id="MBC3862768.1"/>
    </source>
</evidence>
<dbReference type="Proteomes" id="UP000634011">
    <property type="component" value="Unassembled WGS sequence"/>
</dbReference>
<protein>
    <submittedName>
        <fullName evidence="2">DUF3108 domain-containing protein</fullName>
    </submittedName>
</protein>
<keyword evidence="3" id="KW-1185">Reference proteome</keyword>
<dbReference type="EMBL" id="JACOFV010000010">
    <property type="protein sequence ID" value="MBC3862768.1"/>
    <property type="molecule type" value="Genomic_DNA"/>
</dbReference>
<dbReference type="InterPro" id="IPR021457">
    <property type="entry name" value="DUF3108"/>
</dbReference>
<feature type="region of interest" description="Disordered" evidence="1">
    <location>
        <begin position="78"/>
        <end position="168"/>
    </location>
</feature>
<gene>
    <name evidence="2" type="ORF">H8K32_11700</name>
</gene>
<dbReference type="AlphaFoldDB" id="A0A923KPE2"/>
<sequence length="395" mass="43008">MTLPNSITLRSRFRFSLLVFAALALLLHYLLWGAVSDIAKPPTFSPISEKMVTVQLAEPADTTKVVVKTAPPVAKPAPKALTKAVPKAVTEKTTDADSAPTTEPSVVQDSAPTAESFNEQNMAGSETHVSKASDDTPAAPDATKNLNVDDKPVIENKPPADDSLDLSGLSILPPPSGKMNLKVIYVAKNMNPVYGLGEIQWSIKDSKYQMQIEASLDLLITTLRLYKLQSDGAIGDHGIAPQMMSETRRGRSETATHFNYDTNTISFSATTNTVEMSKGAQDRATVFMQLTGLGIAAPEQFVAGKKITIQVAENREADKFTFVVSGQEEIQTSLGKLQTWHVTRPPRPGLYNSTLELWFAPAYHWYPVQIRNTEPNGAVTTQTASKIQFNTSTEK</sequence>
<accession>A0A923KPE2</accession>
<evidence type="ECO:0000256" key="1">
    <source>
        <dbReference type="SAM" id="MobiDB-lite"/>
    </source>
</evidence>
<dbReference type="Pfam" id="PF11306">
    <property type="entry name" value="DUF3108"/>
    <property type="match status" value="1"/>
</dbReference>
<feature type="compositionally biased region" description="Low complexity" evidence="1">
    <location>
        <begin position="78"/>
        <end position="88"/>
    </location>
</feature>
<organism evidence="2 3">
    <name type="scientific">Undibacterium jejuense</name>
    <dbReference type="NCBI Taxonomy" id="1344949"/>
    <lineage>
        <taxon>Bacteria</taxon>
        <taxon>Pseudomonadati</taxon>
        <taxon>Pseudomonadota</taxon>
        <taxon>Betaproteobacteria</taxon>
        <taxon>Burkholderiales</taxon>
        <taxon>Oxalobacteraceae</taxon>
        <taxon>Undibacterium</taxon>
    </lineage>
</organism>
<proteinExistence type="predicted"/>
<evidence type="ECO:0000313" key="3">
    <source>
        <dbReference type="Proteomes" id="UP000634011"/>
    </source>
</evidence>
<feature type="compositionally biased region" description="Polar residues" evidence="1">
    <location>
        <begin position="99"/>
        <end position="124"/>
    </location>
</feature>
<reference evidence="2" key="1">
    <citation type="submission" date="2020-08" db="EMBL/GenBank/DDBJ databases">
        <title>Novel species isolated from subtropical streams in China.</title>
        <authorList>
            <person name="Lu H."/>
        </authorList>
    </citation>
    <scope>NUCLEOTIDE SEQUENCE</scope>
    <source>
        <strain evidence="2">KACC 12607</strain>
    </source>
</reference>
<feature type="compositionally biased region" description="Basic and acidic residues" evidence="1">
    <location>
        <begin position="147"/>
        <end position="160"/>
    </location>
</feature>
<feature type="compositionally biased region" description="Low complexity" evidence="1">
    <location>
        <begin position="135"/>
        <end position="144"/>
    </location>
</feature>
<name>A0A923KPE2_9BURK</name>